<dbReference type="Pfam" id="PF22013">
    <property type="entry name" value="PG_1098_Fer"/>
    <property type="match status" value="1"/>
</dbReference>
<dbReference type="SUPFAM" id="SSF53335">
    <property type="entry name" value="S-adenosyl-L-methionine-dependent methyltransferases"/>
    <property type="match status" value="1"/>
</dbReference>
<comment type="caution">
    <text evidence="3">The sequence shown here is derived from an EMBL/GenBank/DDBJ whole genome shotgun (WGS) entry which is preliminary data.</text>
</comment>
<dbReference type="InterPro" id="IPR041497">
    <property type="entry name" value="Thump-like"/>
</dbReference>
<evidence type="ECO:0000259" key="1">
    <source>
        <dbReference type="Pfam" id="PF18096"/>
    </source>
</evidence>
<evidence type="ECO:0000313" key="3">
    <source>
        <dbReference type="EMBL" id="RYC69705.1"/>
    </source>
</evidence>
<evidence type="ECO:0000313" key="4">
    <source>
        <dbReference type="Proteomes" id="UP000290407"/>
    </source>
</evidence>
<reference evidence="3 4" key="1">
    <citation type="submission" date="2019-01" db="EMBL/GenBank/DDBJ databases">
        <title>Spirosoma flava sp. nov., a propanil-degrading bacterium isolated from herbicide-contaminated soil.</title>
        <authorList>
            <person name="Zhang L."/>
            <person name="Jiang J.-D."/>
        </authorList>
    </citation>
    <scope>NUCLEOTIDE SEQUENCE [LARGE SCALE GENOMIC DNA]</scope>
    <source>
        <strain evidence="3 4">TY50</strain>
    </source>
</reference>
<feature type="domain" description="THUMP-like" evidence="1">
    <location>
        <begin position="345"/>
        <end position="415"/>
    </location>
</feature>
<dbReference type="Gene3D" id="3.40.50.150">
    <property type="entry name" value="Vaccinia Virus protein VP39"/>
    <property type="match status" value="1"/>
</dbReference>
<keyword evidence="3" id="KW-0489">Methyltransferase</keyword>
<dbReference type="Pfam" id="PF01135">
    <property type="entry name" value="PCMT"/>
    <property type="match status" value="1"/>
</dbReference>
<organism evidence="3 4">
    <name type="scientific">Spirosoma sordidisoli</name>
    <dbReference type="NCBI Taxonomy" id="2502893"/>
    <lineage>
        <taxon>Bacteria</taxon>
        <taxon>Pseudomonadati</taxon>
        <taxon>Bacteroidota</taxon>
        <taxon>Cytophagia</taxon>
        <taxon>Cytophagales</taxon>
        <taxon>Cytophagaceae</taxon>
        <taxon>Spirosoma</taxon>
    </lineage>
</organism>
<dbReference type="AlphaFoldDB" id="A0A4Q2UPY6"/>
<name>A0A4Q2UPY6_9BACT</name>
<dbReference type="Pfam" id="PF18096">
    <property type="entry name" value="Thump_like"/>
    <property type="match status" value="1"/>
</dbReference>
<keyword evidence="3" id="KW-0808">Transferase</keyword>
<keyword evidence="4" id="KW-1185">Reference proteome</keyword>
<dbReference type="InterPro" id="IPR029063">
    <property type="entry name" value="SAM-dependent_MTases_sf"/>
</dbReference>
<protein>
    <submittedName>
        <fullName evidence="3">SAM-dependent methyltransferase</fullName>
    </submittedName>
</protein>
<dbReference type="GO" id="GO:0032259">
    <property type="term" value="P:methylation"/>
    <property type="evidence" value="ECO:0007669"/>
    <property type="project" value="UniProtKB-KW"/>
</dbReference>
<dbReference type="EMBL" id="SBLB01000003">
    <property type="protein sequence ID" value="RYC69705.1"/>
    <property type="molecule type" value="Genomic_DNA"/>
</dbReference>
<dbReference type="GO" id="GO:0008168">
    <property type="term" value="F:methyltransferase activity"/>
    <property type="evidence" value="ECO:0007669"/>
    <property type="project" value="UniProtKB-KW"/>
</dbReference>
<accession>A0A4Q2UPY6</accession>
<proteinExistence type="predicted"/>
<feature type="domain" description="PG-1098 ferredoxin-like" evidence="2">
    <location>
        <begin position="301"/>
        <end position="344"/>
    </location>
</feature>
<sequence length="417" mass="46322">MLSKEVKITQLLILTYILTRLSEKEQQFIREHRTDDISALLLRPNPAGLDLKKLAAQLSARQKARYKLPTWYETDELVFPPALSVEQASSEATARYKASLVQGGLLLDLTGGMGVDTWAFAQRLRTVIYVEQQPELAELAASNLATLGLTNVTVQTGNGLVVVQTLSEPADWLYLDPHRRDEQGGKVVRLADCEPDLSKPDVLAGLLTKASTILLKTSPLIDIDATIRQLSGPAQGVRAVHIVALQGEVKEVLFIVDRQPIDQALIEVNAVNLLSDNTIHICFRRQEERTAEVQFGDPQAYLYEPNAAVLKAGAFRLVASRFGLLKLAPHSHLYTSDTLRADFPGRIFRVEQHIRAERKALQAVVPRLKANLTVRNFPQTVAELRKKLSLQEGGDQYLFATTLLNGDKRLVVCRKAN</sequence>
<dbReference type="Proteomes" id="UP000290407">
    <property type="component" value="Unassembled WGS sequence"/>
</dbReference>
<evidence type="ECO:0000259" key="2">
    <source>
        <dbReference type="Pfam" id="PF22013"/>
    </source>
</evidence>
<dbReference type="InterPro" id="IPR054168">
    <property type="entry name" value="PG_1098_Fer"/>
</dbReference>
<dbReference type="Gene3D" id="1.10.10.1110">
    <property type="entry name" value="Methyltransferase PG1098, N-terminal domain"/>
    <property type="match status" value="1"/>
</dbReference>
<gene>
    <name evidence="3" type="ORF">EQG79_14005</name>
</gene>